<name>A0A0N4XQ71_NIPBR</name>
<protein>
    <submittedName>
        <fullName evidence="3">Remorin_N domain-containing protein</fullName>
    </submittedName>
</protein>
<dbReference type="WBParaSite" id="NBR_0000467301-mRNA-1">
    <property type="protein sequence ID" value="NBR_0000467301-mRNA-1"/>
    <property type="gene ID" value="NBR_0000467301"/>
</dbReference>
<evidence type="ECO:0000313" key="2">
    <source>
        <dbReference type="Proteomes" id="UP000271162"/>
    </source>
</evidence>
<reference evidence="3" key="1">
    <citation type="submission" date="2017-02" db="UniProtKB">
        <authorList>
            <consortium name="WormBaseParasite"/>
        </authorList>
    </citation>
    <scope>IDENTIFICATION</scope>
</reference>
<dbReference type="AlphaFoldDB" id="A0A0N4XQ71"/>
<sequence length="90" mass="10504">MGSGKENNGATMFATVKEEPLDYNDVNPTTQLKVEPIVIDSETRKDIERWIYLKKQVAKTKENIKCVEEFFEWVGVRFFSCFTDSIPYRC</sequence>
<accession>A0A0N4XQ71</accession>
<evidence type="ECO:0000313" key="1">
    <source>
        <dbReference type="EMBL" id="VDL68262.1"/>
    </source>
</evidence>
<dbReference type="EMBL" id="UYSL01009225">
    <property type="protein sequence ID" value="VDL68262.1"/>
    <property type="molecule type" value="Genomic_DNA"/>
</dbReference>
<dbReference type="Proteomes" id="UP000271162">
    <property type="component" value="Unassembled WGS sequence"/>
</dbReference>
<reference evidence="1 2" key="2">
    <citation type="submission" date="2018-11" db="EMBL/GenBank/DDBJ databases">
        <authorList>
            <consortium name="Pathogen Informatics"/>
        </authorList>
    </citation>
    <scope>NUCLEOTIDE SEQUENCE [LARGE SCALE GENOMIC DNA]</scope>
</reference>
<keyword evidence="2" id="KW-1185">Reference proteome</keyword>
<gene>
    <name evidence="1" type="ORF">NBR_LOCUS4673</name>
</gene>
<evidence type="ECO:0000313" key="3">
    <source>
        <dbReference type="WBParaSite" id="NBR_0000467301-mRNA-1"/>
    </source>
</evidence>
<proteinExistence type="predicted"/>
<organism evidence="3">
    <name type="scientific">Nippostrongylus brasiliensis</name>
    <name type="common">Rat hookworm</name>
    <dbReference type="NCBI Taxonomy" id="27835"/>
    <lineage>
        <taxon>Eukaryota</taxon>
        <taxon>Metazoa</taxon>
        <taxon>Ecdysozoa</taxon>
        <taxon>Nematoda</taxon>
        <taxon>Chromadorea</taxon>
        <taxon>Rhabditida</taxon>
        <taxon>Rhabditina</taxon>
        <taxon>Rhabditomorpha</taxon>
        <taxon>Strongyloidea</taxon>
        <taxon>Heligmosomidae</taxon>
        <taxon>Nippostrongylus</taxon>
    </lineage>
</organism>